<keyword evidence="3" id="KW-1185">Reference proteome</keyword>
<sequence length="154" mass="17214">MAYKKLSEQLQELDNPQRSDAFVKAFREAVREGKIEATYLPERFTLPKQFSRRGAEGTYQRDSREMLFEVTPAFEKWFNQTNAELTATARSRGGQPKATAENIEAGLVDFKALAEETRKKMQASFEKGQALGKSRSQSSGGKKSSGGRGRVKGK</sequence>
<organism evidence="2 3">
    <name type="scientific">Deinococcus aerius</name>
    <dbReference type="NCBI Taxonomy" id="200253"/>
    <lineage>
        <taxon>Bacteria</taxon>
        <taxon>Thermotogati</taxon>
        <taxon>Deinococcota</taxon>
        <taxon>Deinococci</taxon>
        <taxon>Deinococcales</taxon>
        <taxon>Deinococcaceae</taxon>
        <taxon>Deinococcus</taxon>
    </lineage>
</organism>
<proteinExistence type="predicted"/>
<dbReference type="EMBL" id="BFAG01000016">
    <property type="protein sequence ID" value="GBF07720.1"/>
    <property type="molecule type" value="Genomic_DNA"/>
</dbReference>
<protein>
    <submittedName>
        <fullName evidence="2">Uncharacterized protein</fullName>
    </submittedName>
</protein>
<dbReference type="Proteomes" id="UP000236569">
    <property type="component" value="Unassembled WGS sequence"/>
</dbReference>
<dbReference type="AlphaFoldDB" id="A0A2I9DAP7"/>
<feature type="compositionally biased region" description="Low complexity" evidence="1">
    <location>
        <begin position="132"/>
        <end position="142"/>
    </location>
</feature>
<evidence type="ECO:0000256" key="1">
    <source>
        <dbReference type="SAM" id="MobiDB-lite"/>
    </source>
</evidence>
<evidence type="ECO:0000313" key="3">
    <source>
        <dbReference type="Proteomes" id="UP000236569"/>
    </source>
</evidence>
<dbReference type="RefSeq" id="WP_103131015.1">
    <property type="nucleotide sequence ID" value="NZ_BFAG01000016.1"/>
</dbReference>
<name>A0A2I9DAP7_9DEIO</name>
<dbReference type="OrthoDB" id="73423at2"/>
<evidence type="ECO:0000313" key="2">
    <source>
        <dbReference type="EMBL" id="GBF07720.1"/>
    </source>
</evidence>
<reference evidence="3" key="1">
    <citation type="submission" date="2018-01" db="EMBL/GenBank/DDBJ databases">
        <title>Draft Genome Sequence of the Radioresistant Bacterium Deinococcus aerius TR0125, Isolated from the Higher Atmosphere above Japan.</title>
        <authorList>
            <person name="Satoh K."/>
            <person name="Arai H."/>
            <person name="Sanzen T."/>
            <person name="Kawaguchi Y."/>
            <person name="Hayashi H."/>
            <person name="Yokobori S."/>
            <person name="Yamagishi A."/>
            <person name="Oono Y."/>
            <person name="Narumi I."/>
        </authorList>
    </citation>
    <scope>NUCLEOTIDE SEQUENCE [LARGE SCALE GENOMIC DNA]</scope>
    <source>
        <strain evidence="3">TR0125</strain>
    </source>
</reference>
<comment type="caution">
    <text evidence="2">The sequence shown here is derived from an EMBL/GenBank/DDBJ whole genome shotgun (WGS) entry which is preliminary data.</text>
</comment>
<accession>A0A2I9DAP7</accession>
<feature type="region of interest" description="Disordered" evidence="1">
    <location>
        <begin position="119"/>
        <end position="154"/>
    </location>
</feature>
<gene>
    <name evidence="2" type="ORF">DAERI_160098</name>
</gene>